<organism evidence="2 3">
    <name type="scientific">Eleusine coracana subsp. coracana</name>
    <dbReference type="NCBI Taxonomy" id="191504"/>
    <lineage>
        <taxon>Eukaryota</taxon>
        <taxon>Viridiplantae</taxon>
        <taxon>Streptophyta</taxon>
        <taxon>Embryophyta</taxon>
        <taxon>Tracheophyta</taxon>
        <taxon>Spermatophyta</taxon>
        <taxon>Magnoliopsida</taxon>
        <taxon>Liliopsida</taxon>
        <taxon>Poales</taxon>
        <taxon>Poaceae</taxon>
        <taxon>PACMAD clade</taxon>
        <taxon>Chloridoideae</taxon>
        <taxon>Cynodonteae</taxon>
        <taxon>Eleusininae</taxon>
        <taxon>Eleusine</taxon>
    </lineage>
</organism>
<dbReference type="PROSITE" id="PS50297">
    <property type="entry name" value="ANK_REP_REGION"/>
    <property type="match status" value="1"/>
</dbReference>
<dbReference type="Gene3D" id="1.25.40.20">
    <property type="entry name" value="Ankyrin repeat-containing domain"/>
    <property type="match status" value="1"/>
</dbReference>
<proteinExistence type="predicted"/>
<accession>A0AAV5CLV4</accession>
<evidence type="ECO:0000313" key="2">
    <source>
        <dbReference type="EMBL" id="GJM99039.1"/>
    </source>
</evidence>
<dbReference type="Proteomes" id="UP001054889">
    <property type="component" value="Unassembled WGS sequence"/>
</dbReference>
<keyword evidence="1" id="KW-0040">ANK repeat</keyword>
<keyword evidence="3" id="KW-1185">Reference proteome</keyword>
<dbReference type="InterPro" id="IPR002110">
    <property type="entry name" value="Ankyrin_rpt"/>
</dbReference>
<evidence type="ECO:0000256" key="1">
    <source>
        <dbReference type="PROSITE-ProRule" id="PRU00023"/>
    </source>
</evidence>
<reference evidence="2" key="1">
    <citation type="journal article" date="2018" name="DNA Res.">
        <title>Multiple hybrid de novo genome assembly of finger millet, an orphan allotetraploid crop.</title>
        <authorList>
            <person name="Hatakeyama M."/>
            <person name="Aluri S."/>
            <person name="Balachadran M.T."/>
            <person name="Sivarajan S.R."/>
            <person name="Patrignani A."/>
            <person name="Gruter S."/>
            <person name="Poveda L."/>
            <person name="Shimizu-Inatsugi R."/>
            <person name="Baeten J."/>
            <person name="Francoijs K.J."/>
            <person name="Nataraja K.N."/>
            <person name="Reddy Y.A.N."/>
            <person name="Phadnis S."/>
            <person name="Ravikumar R.L."/>
            <person name="Schlapbach R."/>
            <person name="Sreeman S.M."/>
            <person name="Shimizu K.K."/>
        </authorList>
    </citation>
    <scope>NUCLEOTIDE SEQUENCE</scope>
</reference>
<dbReference type="PANTHER" id="PTHR24121:SF26">
    <property type="entry name" value="PGG DOMAIN-CONTAINING PROTEIN"/>
    <property type="match status" value="1"/>
</dbReference>
<evidence type="ECO:0000313" key="3">
    <source>
        <dbReference type="Proteomes" id="UP001054889"/>
    </source>
</evidence>
<dbReference type="SUPFAM" id="SSF48403">
    <property type="entry name" value="Ankyrin repeat"/>
    <property type="match status" value="1"/>
</dbReference>
<sequence>MVSLLIWLAQEHRLGAPSLLSRKNREGNTVLHMAAHHGHDAVVEVLMLAAPALSSAVNNAGMSPLYVAVMS</sequence>
<dbReference type="AlphaFoldDB" id="A0AAV5CLV4"/>
<dbReference type="PROSITE" id="PS50088">
    <property type="entry name" value="ANK_REPEAT"/>
    <property type="match status" value="1"/>
</dbReference>
<comment type="caution">
    <text evidence="2">The sequence shown here is derived from an EMBL/GenBank/DDBJ whole genome shotgun (WGS) entry which is preliminary data.</text>
</comment>
<gene>
    <name evidence="2" type="primary">ga16100</name>
    <name evidence="2" type="ORF">PR202_ga16100</name>
</gene>
<reference evidence="2" key="2">
    <citation type="submission" date="2021-12" db="EMBL/GenBank/DDBJ databases">
        <title>Resequencing data analysis of finger millet.</title>
        <authorList>
            <person name="Hatakeyama M."/>
            <person name="Aluri S."/>
            <person name="Balachadran M.T."/>
            <person name="Sivarajan S.R."/>
            <person name="Poveda L."/>
            <person name="Shimizu-Inatsugi R."/>
            <person name="Schlapbach R."/>
            <person name="Sreeman S.M."/>
            <person name="Shimizu K.K."/>
        </authorList>
    </citation>
    <scope>NUCLEOTIDE SEQUENCE</scope>
</reference>
<feature type="repeat" description="ANK" evidence="1">
    <location>
        <begin position="26"/>
        <end position="47"/>
    </location>
</feature>
<dbReference type="PANTHER" id="PTHR24121">
    <property type="entry name" value="NO MECHANORECEPTOR POTENTIAL C, ISOFORM D-RELATED"/>
    <property type="match status" value="1"/>
</dbReference>
<dbReference type="InterPro" id="IPR036770">
    <property type="entry name" value="Ankyrin_rpt-contain_sf"/>
</dbReference>
<name>A0AAV5CLV4_ELECO</name>
<dbReference type="Pfam" id="PF13857">
    <property type="entry name" value="Ank_5"/>
    <property type="match status" value="1"/>
</dbReference>
<dbReference type="EMBL" id="BQKI01000007">
    <property type="protein sequence ID" value="GJM99039.1"/>
    <property type="molecule type" value="Genomic_DNA"/>
</dbReference>
<protein>
    <submittedName>
        <fullName evidence="2">Uncharacterized protein</fullName>
    </submittedName>
</protein>